<reference evidence="1 2" key="1">
    <citation type="submission" date="2015-05" db="EMBL/GenBank/DDBJ databases">
        <authorList>
            <person name="Tang B."/>
            <person name="Yu Y."/>
        </authorList>
    </citation>
    <scope>NUCLEOTIDE SEQUENCE [LARGE SCALE GENOMIC DNA]</scope>
    <source>
        <strain evidence="1 2">DSM 7029</strain>
    </source>
</reference>
<accession>A0A0G3BTY9</accession>
<protein>
    <submittedName>
        <fullName evidence="1">Uncharacterized protein</fullName>
    </submittedName>
</protein>
<organism evidence="1 2">
    <name type="scientific">Caldimonas brevitalea</name>
    <dbReference type="NCBI Taxonomy" id="413882"/>
    <lineage>
        <taxon>Bacteria</taxon>
        <taxon>Pseudomonadati</taxon>
        <taxon>Pseudomonadota</taxon>
        <taxon>Betaproteobacteria</taxon>
        <taxon>Burkholderiales</taxon>
        <taxon>Sphaerotilaceae</taxon>
        <taxon>Caldimonas</taxon>
    </lineage>
</organism>
<dbReference type="AlphaFoldDB" id="A0A0G3BTY9"/>
<sequence>MAGGCRLTRDVPALLKSAGFTPTYQMGYVARPKSLAYNFWGDATCP</sequence>
<keyword evidence="2" id="KW-1185">Reference proteome</keyword>
<evidence type="ECO:0000313" key="2">
    <source>
        <dbReference type="Proteomes" id="UP000035352"/>
    </source>
</evidence>
<gene>
    <name evidence="1" type="ORF">AAW51_4130</name>
</gene>
<dbReference type="KEGG" id="pbh:AAW51_4130"/>
<evidence type="ECO:0000313" key="1">
    <source>
        <dbReference type="EMBL" id="AKJ30821.1"/>
    </source>
</evidence>
<name>A0A0G3BTY9_9BURK</name>
<proteinExistence type="predicted"/>
<dbReference type="STRING" id="413882.AAW51_4130"/>
<dbReference type="Proteomes" id="UP000035352">
    <property type="component" value="Chromosome"/>
</dbReference>
<dbReference type="EMBL" id="CP011371">
    <property type="protein sequence ID" value="AKJ30821.1"/>
    <property type="molecule type" value="Genomic_DNA"/>
</dbReference>